<dbReference type="PANTHER" id="PTHR43711">
    <property type="entry name" value="TWO-COMPONENT HISTIDINE KINASE"/>
    <property type="match status" value="1"/>
</dbReference>
<keyword evidence="8" id="KW-0472">Membrane</keyword>
<dbReference type="SMART" id="SM00387">
    <property type="entry name" value="HATPase_c"/>
    <property type="match status" value="1"/>
</dbReference>
<keyword evidence="7" id="KW-0175">Coiled coil</keyword>
<dbReference type="SUPFAM" id="SSF47384">
    <property type="entry name" value="Homodimeric domain of signal transducing histidine kinase"/>
    <property type="match status" value="1"/>
</dbReference>
<evidence type="ECO:0000256" key="4">
    <source>
        <dbReference type="ARBA" id="ARBA00022679"/>
    </source>
</evidence>
<keyword evidence="5" id="KW-0418">Kinase</keyword>
<keyword evidence="11" id="KW-1185">Reference proteome</keyword>
<keyword evidence="8" id="KW-1133">Transmembrane helix</keyword>
<dbReference type="PANTHER" id="PTHR43711:SF31">
    <property type="entry name" value="HISTIDINE KINASE"/>
    <property type="match status" value="1"/>
</dbReference>
<comment type="catalytic activity">
    <reaction evidence="1">
        <text>ATP + protein L-histidine = ADP + protein N-phospho-L-histidine.</text>
        <dbReference type="EC" id="2.7.13.3"/>
    </reaction>
</comment>
<keyword evidence="8" id="KW-0812">Transmembrane</keyword>
<dbReference type="InterPro" id="IPR005467">
    <property type="entry name" value="His_kinase_dom"/>
</dbReference>
<dbReference type="Pfam" id="PF00512">
    <property type="entry name" value="HisKA"/>
    <property type="match status" value="1"/>
</dbReference>
<dbReference type="InterPro" id="IPR036097">
    <property type="entry name" value="HisK_dim/P_sf"/>
</dbReference>
<keyword evidence="3" id="KW-0597">Phosphoprotein</keyword>
<dbReference type="Pfam" id="PF13374">
    <property type="entry name" value="TPR_10"/>
    <property type="match status" value="1"/>
</dbReference>
<evidence type="ECO:0000256" key="7">
    <source>
        <dbReference type="SAM" id="Coils"/>
    </source>
</evidence>
<evidence type="ECO:0000256" key="6">
    <source>
        <dbReference type="ARBA" id="ARBA00023012"/>
    </source>
</evidence>
<evidence type="ECO:0000256" key="3">
    <source>
        <dbReference type="ARBA" id="ARBA00022553"/>
    </source>
</evidence>
<dbReference type="RefSeq" id="WP_273633491.1">
    <property type="nucleotide sequence ID" value="NZ_CP117167.1"/>
</dbReference>
<keyword evidence="10" id="KW-0547">Nucleotide-binding</keyword>
<dbReference type="SUPFAM" id="SSF55874">
    <property type="entry name" value="ATPase domain of HSP90 chaperone/DNA topoisomerase II/histidine kinase"/>
    <property type="match status" value="1"/>
</dbReference>
<keyword evidence="6" id="KW-0902">Two-component regulatory system</keyword>
<dbReference type="PROSITE" id="PS50109">
    <property type="entry name" value="HIS_KIN"/>
    <property type="match status" value="1"/>
</dbReference>
<reference evidence="10 11" key="1">
    <citation type="submission" date="2023-02" db="EMBL/GenBank/DDBJ databases">
        <title>Genome sequence of Mucilaginibacter jinjuensis strain KACC 16571.</title>
        <authorList>
            <person name="Kim S."/>
            <person name="Heo J."/>
            <person name="Kwon S.-W."/>
        </authorList>
    </citation>
    <scope>NUCLEOTIDE SEQUENCE [LARGE SCALE GENOMIC DNA]</scope>
    <source>
        <strain evidence="10 11">KACC 16571</strain>
    </source>
</reference>
<name>A0ABY7TEP1_9SPHI</name>
<dbReference type="Gene3D" id="3.30.565.10">
    <property type="entry name" value="Histidine kinase-like ATPase, C-terminal domain"/>
    <property type="match status" value="1"/>
</dbReference>
<dbReference type="EMBL" id="CP117167">
    <property type="protein sequence ID" value="WCT14999.1"/>
    <property type="molecule type" value="Genomic_DNA"/>
</dbReference>
<feature type="coiled-coil region" evidence="7">
    <location>
        <begin position="445"/>
        <end position="479"/>
    </location>
</feature>
<dbReference type="EC" id="2.7.13.3" evidence="2"/>
<dbReference type="GO" id="GO:0005524">
    <property type="term" value="F:ATP binding"/>
    <property type="evidence" value="ECO:0007669"/>
    <property type="project" value="UniProtKB-KW"/>
</dbReference>
<evidence type="ECO:0000256" key="1">
    <source>
        <dbReference type="ARBA" id="ARBA00000085"/>
    </source>
</evidence>
<dbReference type="InterPro" id="IPR019734">
    <property type="entry name" value="TPR_rpt"/>
</dbReference>
<evidence type="ECO:0000256" key="2">
    <source>
        <dbReference type="ARBA" id="ARBA00012438"/>
    </source>
</evidence>
<keyword evidence="4" id="KW-0808">Transferase</keyword>
<accession>A0ABY7TEP1</accession>
<evidence type="ECO:0000313" key="10">
    <source>
        <dbReference type="EMBL" id="WCT14999.1"/>
    </source>
</evidence>
<protein>
    <recommendedName>
        <fullName evidence="2">histidine kinase</fullName>
        <ecNumber evidence="2">2.7.13.3</ecNumber>
    </recommendedName>
</protein>
<dbReference type="Proteomes" id="UP001216139">
    <property type="component" value="Chromosome"/>
</dbReference>
<evidence type="ECO:0000313" key="11">
    <source>
        <dbReference type="Proteomes" id="UP001216139"/>
    </source>
</evidence>
<dbReference type="PROSITE" id="PS51257">
    <property type="entry name" value="PROKAR_LIPOPROTEIN"/>
    <property type="match status" value="1"/>
</dbReference>
<dbReference type="SMART" id="SM00028">
    <property type="entry name" value="TPR"/>
    <property type="match status" value="4"/>
</dbReference>
<dbReference type="SUPFAM" id="SSF48452">
    <property type="entry name" value="TPR-like"/>
    <property type="match status" value="1"/>
</dbReference>
<dbReference type="InterPro" id="IPR036890">
    <property type="entry name" value="HATPase_C_sf"/>
</dbReference>
<dbReference type="InterPro" id="IPR003594">
    <property type="entry name" value="HATPase_dom"/>
</dbReference>
<dbReference type="CDD" id="cd00075">
    <property type="entry name" value="HATPase"/>
    <property type="match status" value="1"/>
</dbReference>
<sequence length="703" mass="80454">MGYNKTYNIFFSKYSPALLLGFISILFFISCKQQGYERDYSAGFSKLLDTANRQSYKDPEGAVKFLDSAFRHLNNVTINDKFRRLGFHYVLAMRIKHNNKEGLLYADSMLDVINKDGGQQKNPSLFSEANFAKADAYFNMHDYANAYPCYFTGYQIGKNHLDKLVLTAYSYRMGMITYQQSHYNLAINYFKDSYKQSLPLDTDFVIFYRNQEILDNIGLAYRHLNKPDSALAYFQKSIDYVNLKGGNYTKIKPNLMEIAKAVVYGNQADIYIKQRQYPKATELLKKSIAVTIQKNNDNYDALLSEIKLAKIYADEKQDALMLPLLDSIHTQLKVIDNKQAESDWNSLMSDYYARKSQPVLALSYNKRYNTLKDSLIESTRLLKETNVNDQLNNYEKEREIINLTNNNKLQRIYLSVAILFVAMALIIILLIFGNWRRSKNELNTVNTLNEKVNQQKINLEKALERLHESNQEKDRILHTVAHDLRNPLGGISSLTNMMISDDDLTEELRDYINIIKETADNSLELINEIFEATDSTIADSKMQLVDINTLLNNSIELLRFKAAEKNQTIELTALDSPEILLISREKIWRVISNLIINAIKFSPVGATIKVNVVRNDKTICIEVSDNGIGIPEANKAKVFNMFTEAKRPGTMGEKSFGLGLSICKQIVEKHDGKIWFDSGDSGTTFYMELNRTEETPASTSLSS</sequence>
<dbReference type="Gene3D" id="1.25.40.10">
    <property type="entry name" value="Tetratricopeptide repeat domain"/>
    <property type="match status" value="1"/>
</dbReference>
<dbReference type="SMART" id="SM00388">
    <property type="entry name" value="HisKA"/>
    <property type="match status" value="1"/>
</dbReference>
<proteinExistence type="predicted"/>
<gene>
    <name evidence="10" type="ORF">PQO05_13755</name>
</gene>
<dbReference type="InterPro" id="IPR004358">
    <property type="entry name" value="Sig_transdc_His_kin-like_C"/>
</dbReference>
<evidence type="ECO:0000259" key="9">
    <source>
        <dbReference type="PROSITE" id="PS50109"/>
    </source>
</evidence>
<feature type="transmembrane region" description="Helical" evidence="8">
    <location>
        <begin position="412"/>
        <end position="432"/>
    </location>
</feature>
<dbReference type="Pfam" id="PF02518">
    <property type="entry name" value="HATPase_c"/>
    <property type="match status" value="1"/>
</dbReference>
<dbReference type="CDD" id="cd00082">
    <property type="entry name" value="HisKA"/>
    <property type="match status" value="1"/>
</dbReference>
<dbReference type="PRINTS" id="PR00344">
    <property type="entry name" value="BCTRLSENSOR"/>
</dbReference>
<evidence type="ECO:0000256" key="5">
    <source>
        <dbReference type="ARBA" id="ARBA00022777"/>
    </source>
</evidence>
<dbReference type="InterPro" id="IPR003661">
    <property type="entry name" value="HisK_dim/P_dom"/>
</dbReference>
<keyword evidence="10" id="KW-0067">ATP-binding</keyword>
<evidence type="ECO:0000256" key="8">
    <source>
        <dbReference type="SAM" id="Phobius"/>
    </source>
</evidence>
<organism evidence="10 11">
    <name type="scientific">Mucilaginibacter jinjuensis</name>
    <dbReference type="NCBI Taxonomy" id="1176721"/>
    <lineage>
        <taxon>Bacteria</taxon>
        <taxon>Pseudomonadati</taxon>
        <taxon>Bacteroidota</taxon>
        <taxon>Sphingobacteriia</taxon>
        <taxon>Sphingobacteriales</taxon>
        <taxon>Sphingobacteriaceae</taxon>
        <taxon>Mucilaginibacter</taxon>
    </lineage>
</organism>
<dbReference type="InterPro" id="IPR050736">
    <property type="entry name" value="Sensor_HK_Regulatory"/>
</dbReference>
<dbReference type="InterPro" id="IPR011990">
    <property type="entry name" value="TPR-like_helical_dom_sf"/>
</dbReference>
<feature type="domain" description="Histidine kinase" evidence="9">
    <location>
        <begin position="479"/>
        <end position="693"/>
    </location>
</feature>
<dbReference type="Gene3D" id="1.10.287.130">
    <property type="match status" value="1"/>
</dbReference>